<dbReference type="Proteomes" id="UP001186944">
    <property type="component" value="Unassembled WGS sequence"/>
</dbReference>
<protein>
    <submittedName>
        <fullName evidence="1">Uncharacterized protein</fullName>
    </submittedName>
</protein>
<comment type="caution">
    <text evidence="1">The sequence shown here is derived from an EMBL/GenBank/DDBJ whole genome shotgun (WGS) entry which is preliminary data.</text>
</comment>
<dbReference type="AlphaFoldDB" id="A0AA88YQQ5"/>
<keyword evidence="2" id="KW-1185">Reference proteome</keyword>
<reference evidence="1" key="1">
    <citation type="submission" date="2019-08" db="EMBL/GenBank/DDBJ databases">
        <title>The improved chromosome-level genome for the pearl oyster Pinctada fucata martensii using PacBio sequencing and Hi-C.</title>
        <authorList>
            <person name="Zheng Z."/>
        </authorList>
    </citation>
    <scope>NUCLEOTIDE SEQUENCE</scope>
    <source>
        <strain evidence="1">ZZ-2019</strain>
        <tissue evidence="1">Adductor muscle</tissue>
    </source>
</reference>
<name>A0AA88YQQ5_PINIB</name>
<dbReference type="EMBL" id="VSWD01000005">
    <property type="protein sequence ID" value="KAK3102351.1"/>
    <property type="molecule type" value="Genomic_DNA"/>
</dbReference>
<evidence type="ECO:0000313" key="1">
    <source>
        <dbReference type="EMBL" id="KAK3102351.1"/>
    </source>
</evidence>
<gene>
    <name evidence="1" type="ORF">FSP39_010739</name>
</gene>
<organism evidence="1 2">
    <name type="scientific">Pinctada imbricata</name>
    <name type="common">Atlantic pearl-oyster</name>
    <name type="synonym">Pinctada martensii</name>
    <dbReference type="NCBI Taxonomy" id="66713"/>
    <lineage>
        <taxon>Eukaryota</taxon>
        <taxon>Metazoa</taxon>
        <taxon>Spiralia</taxon>
        <taxon>Lophotrochozoa</taxon>
        <taxon>Mollusca</taxon>
        <taxon>Bivalvia</taxon>
        <taxon>Autobranchia</taxon>
        <taxon>Pteriomorphia</taxon>
        <taxon>Pterioida</taxon>
        <taxon>Pterioidea</taxon>
        <taxon>Pteriidae</taxon>
        <taxon>Pinctada</taxon>
    </lineage>
</organism>
<sequence length="98" mass="10659">MTDYHRPDAKKLQGLIDIANKLRIHSIKATDASNSGLTLYQVSQRGVPLAQSSTSASLLHFPPSSILGLHAPPQQPSYPPPLGFMLGAIVEKMRLRKS</sequence>
<accession>A0AA88YQQ5</accession>
<evidence type="ECO:0000313" key="2">
    <source>
        <dbReference type="Proteomes" id="UP001186944"/>
    </source>
</evidence>
<proteinExistence type="predicted"/>